<keyword evidence="3" id="KW-1185">Reference proteome</keyword>
<dbReference type="InterPro" id="IPR028098">
    <property type="entry name" value="Glyco_trans_4-like_N"/>
</dbReference>
<dbReference type="Gene3D" id="3.40.50.2000">
    <property type="entry name" value="Glycogen Phosphorylase B"/>
    <property type="match status" value="2"/>
</dbReference>
<comment type="caution">
    <text evidence="2">The sequence shown here is derived from an EMBL/GenBank/DDBJ whole genome shotgun (WGS) entry which is preliminary data.</text>
</comment>
<dbReference type="Pfam" id="PF13692">
    <property type="entry name" value="Glyco_trans_1_4"/>
    <property type="match status" value="1"/>
</dbReference>
<dbReference type="PANTHER" id="PTHR12526">
    <property type="entry name" value="GLYCOSYLTRANSFERASE"/>
    <property type="match status" value="1"/>
</dbReference>
<dbReference type="RefSeq" id="WP_279244794.1">
    <property type="nucleotide sequence ID" value="NZ_SHNN01000001.1"/>
</dbReference>
<evidence type="ECO:0000259" key="1">
    <source>
        <dbReference type="Pfam" id="PF13439"/>
    </source>
</evidence>
<protein>
    <submittedName>
        <fullName evidence="2">Glycosyltransferase</fullName>
    </submittedName>
</protein>
<feature type="domain" description="Glycosyltransferase subfamily 4-like N-terminal" evidence="1">
    <location>
        <begin position="12"/>
        <end position="175"/>
    </location>
</feature>
<name>A0ABT3TF53_9GAMM</name>
<reference evidence="2" key="1">
    <citation type="submission" date="2019-02" db="EMBL/GenBank/DDBJ databases">
        <authorList>
            <person name="Li S.-H."/>
        </authorList>
    </citation>
    <scope>NUCLEOTIDE SEQUENCE</scope>
    <source>
        <strain evidence="2">IMCC14734</strain>
    </source>
</reference>
<dbReference type="SUPFAM" id="SSF53756">
    <property type="entry name" value="UDP-Glycosyltransferase/glycogen phosphorylase"/>
    <property type="match status" value="1"/>
</dbReference>
<dbReference type="Pfam" id="PF13439">
    <property type="entry name" value="Glyco_transf_4"/>
    <property type="match status" value="1"/>
</dbReference>
<dbReference type="EMBL" id="SHNN01000001">
    <property type="protein sequence ID" value="MCX2980820.1"/>
    <property type="molecule type" value="Genomic_DNA"/>
</dbReference>
<dbReference type="Proteomes" id="UP001143362">
    <property type="component" value="Unassembled WGS sequence"/>
</dbReference>
<organism evidence="2 3">
    <name type="scientific">Candidatus Litorirhabdus singularis</name>
    <dbReference type="NCBI Taxonomy" id="2518993"/>
    <lineage>
        <taxon>Bacteria</taxon>
        <taxon>Pseudomonadati</taxon>
        <taxon>Pseudomonadota</taxon>
        <taxon>Gammaproteobacteria</taxon>
        <taxon>Cellvibrionales</taxon>
        <taxon>Halieaceae</taxon>
        <taxon>Candidatus Litorirhabdus</taxon>
    </lineage>
</organism>
<proteinExistence type="predicted"/>
<gene>
    <name evidence="2" type="ORF">EYC98_08010</name>
</gene>
<dbReference type="PANTHER" id="PTHR12526:SF630">
    <property type="entry name" value="GLYCOSYLTRANSFERASE"/>
    <property type="match status" value="1"/>
</dbReference>
<evidence type="ECO:0000313" key="3">
    <source>
        <dbReference type="Proteomes" id="UP001143362"/>
    </source>
</evidence>
<accession>A0ABT3TF53</accession>
<evidence type="ECO:0000313" key="2">
    <source>
        <dbReference type="EMBL" id="MCX2980820.1"/>
    </source>
</evidence>
<sequence length="382" mass="41467">MKVLFVIDTLEVGGAEKSLLAIASGFTEVQPVMCHLYAGDTLAADYHAAGIEVESLNLKGKYQFMAAISGLRKLIRRIQPDLVHSTLFRSDVAARCAAALEHVPLVNSFVLDSYSPKRRNGMKLLQRLKHDSVRLIDRYSAGLVSQFTANSHAIKSTNCQYLGVAESRVEVIYRGRKISPCLPVPDEMQRAKKLSELDVDPSGTVIVAVARLYEHKGHAELLAAFKMACSVHKNVHLIIVGDGPERAAISGLVAALGLQGVVSLLGARSDVIQILAAADLFVSASRNEGMPGAVIEAMLCALPVVLSDIAVHKEMLDGETDVSLYPLGDVAGLALTIGRFLDAPQIRQLHGWQNYSRARALFDIESISAQTEALYQKVLERF</sequence>